<dbReference type="GO" id="GO:0022857">
    <property type="term" value="F:transmembrane transporter activity"/>
    <property type="evidence" value="ECO:0007669"/>
    <property type="project" value="InterPro"/>
</dbReference>
<dbReference type="Gene3D" id="1.20.1250.20">
    <property type="entry name" value="MFS general substrate transporter like domains"/>
    <property type="match status" value="2"/>
</dbReference>
<feature type="transmembrane region" description="Helical" evidence="8">
    <location>
        <begin position="142"/>
        <end position="165"/>
    </location>
</feature>
<dbReference type="PANTHER" id="PTHR43791">
    <property type="entry name" value="PERMEASE-RELATED"/>
    <property type="match status" value="1"/>
</dbReference>
<feature type="transmembrane region" description="Helical" evidence="8">
    <location>
        <begin position="117"/>
        <end position="136"/>
    </location>
</feature>
<dbReference type="SUPFAM" id="SSF103473">
    <property type="entry name" value="MFS general substrate transporter"/>
    <property type="match status" value="1"/>
</dbReference>
<reference evidence="9" key="2">
    <citation type="submission" date="2024-01" db="EMBL/GenBank/DDBJ databases">
        <title>Comparative genomics of Cryptococcus and Kwoniella reveals pathogenesis evolution and contrasting modes of karyotype evolution via chromosome fusion or intercentromeric recombination.</title>
        <authorList>
            <person name="Coelho M.A."/>
            <person name="David-Palma M."/>
            <person name="Shea T."/>
            <person name="Bowers K."/>
            <person name="McGinley-Smith S."/>
            <person name="Mohammad A.W."/>
            <person name="Gnirke A."/>
            <person name="Yurkov A.M."/>
            <person name="Nowrousian M."/>
            <person name="Sun S."/>
            <person name="Cuomo C.A."/>
            <person name="Heitman J."/>
        </authorList>
    </citation>
    <scope>NUCLEOTIDE SEQUENCE</scope>
    <source>
        <strain evidence="9">CBS 12478</strain>
    </source>
</reference>
<dbReference type="OrthoDB" id="3639251at2759"/>
<evidence type="ECO:0000313" key="10">
    <source>
        <dbReference type="Proteomes" id="UP000322225"/>
    </source>
</evidence>
<feature type="transmembrane region" description="Helical" evidence="8">
    <location>
        <begin position="355"/>
        <end position="376"/>
    </location>
</feature>
<dbReference type="GeneID" id="43589663"/>
<keyword evidence="4 8" id="KW-1133">Transmembrane helix</keyword>
<dbReference type="Pfam" id="PF07690">
    <property type="entry name" value="MFS_1"/>
    <property type="match status" value="1"/>
</dbReference>
<reference evidence="9" key="1">
    <citation type="submission" date="2017-08" db="EMBL/GenBank/DDBJ databases">
        <authorList>
            <person name="Cuomo C."/>
            <person name="Billmyre B."/>
            <person name="Heitman J."/>
        </authorList>
    </citation>
    <scope>NUCLEOTIDE SEQUENCE</scope>
    <source>
        <strain evidence="9">CBS 12478</strain>
    </source>
</reference>
<evidence type="ECO:0000256" key="7">
    <source>
        <dbReference type="SAM" id="MobiDB-lite"/>
    </source>
</evidence>
<sequence>MSTALEEGVHDSTKSNHDGIPDKNVDPQSGAVIEKKSRAERLFILRLDLILLIYICVSQVMKGLDQQNMSAAYVSGLKEDLGVKGNEYNYFTTYFNVGYCLFVIPSQITMTWMRPSLWLPFLEMCWGILTIGLYKVQSAKQIYAFRAFIGAFEASAYPGAITLLMSWYTPWELALRIAFYHSSQWVGSMLAGGLQAAIYNGLNGKNGIAGWRWMFIIDGIMTLVIAAMGVFLIPDFPSKPNPWSFWLKEKHITLAKERSLRFRRATNKRFTFDSVKRAVKQPPIYLFPTLYIIAQLSQQGYLYFNLWLKSLKHADGTPVWSVAQVNALPIGGYAIGIVCVWGWGYLSDLLRSRWIVIMAQVVLGLIPGIIMSIWDVPIGAKYFSYFLCFTFISTSPPLFAWLSDMTPHDAEQRAFIIGCCTAGWYAVNSWANVLIWPASKAPHYPHAWQVTIALWIVTACEVMLILYIDKRYMRPRNQKMAQLIYEETNQGQAALGIDIDNDNSRDDNDSEDGDRKPKNDEHIGSSGHGAKRITRRSKKAKVKFALTCFASLQAMLFQKAQVR</sequence>
<proteinExistence type="inferred from homology"/>
<feature type="transmembrane region" description="Helical" evidence="8">
    <location>
        <begin position="177"/>
        <end position="199"/>
    </location>
</feature>
<dbReference type="InterPro" id="IPR011701">
    <property type="entry name" value="MFS"/>
</dbReference>
<keyword evidence="5 8" id="KW-0472">Membrane</keyword>
<name>A0A5M6C133_9TREE</name>
<dbReference type="AlphaFoldDB" id="A0A5M6C133"/>
<feature type="transmembrane region" description="Helical" evidence="8">
    <location>
        <begin position="414"/>
        <end position="435"/>
    </location>
</feature>
<evidence type="ECO:0000256" key="5">
    <source>
        <dbReference type="ARBA" id="ARBA00023136"/>
    </source>
</evidence>
<dbReference type="PANTHER" id="PTHR43791:SF64">
    <property type="entry name" value="MAJOR FACILITATOR SUPERFAMILY (MFS) PROFILE DOMAIN-CONTAINING PROTEIN"/>
    <property type="match status" value="1"/>
</dbReference>
<evidence type="ECO:0000256" key="3">
    <source>
        <dbReference type="ARBA" id="ARBA00022692"/>
    </source>
</evidence>
<feature type="region of interest" description="Disordered" evidence="7">
    <location>
        <begin position="1"/>
        <end position="28"/>
    </location>
</feature>
<gene>
    <name evidence="9" type="ORF">CI109_105036</name>
</gene>
<evidence type="ECO:0000256" key="8">
    <source>
        <dbReference type="SAM" id="Phobius"/>
    </source>
</evidence>
<dbReference type="InterPro" id="IPR036259">
    <property type="entry name" value="MFS_trans_sf"/>
</dbReference>
<dbReference type="Proteomes" id="UP000322225">
    <property type="component" value="Chromosome 9"/>
</dbReference>
<feature type="transmembrane region" description="Helical" evidence="8">
    <location>
        <begin position="324"/>
        <end position="343"/>
    </location>
</feature>
<feature type="region of interest" description="Disordered" evidence="7">
    <location>
        <begin position="497"/>
        <end position="535"/>
    </location>
</feature>
<keyword evidence="3 8" id="KW-0812">Transmembrane</keyword>
<comment type="subcellular location">
    <subcellularLocation>
        <location evidence="1">Membrane</location>
        <topology evidence="1">Multi-pass membrane protein</topology>
    </subcellularLocation>
</comment>
<dbReference type="FunFam" id="1.20.1250.20:FF:000065">
    <property type="entry name" value="Putative MFS pantothenate transporter"/>
    <property type="match status" value="1"/>
</dbReference>
<evidence type="ECO:0000256" key="1">
    <source>
        <dbReference type="ARBA" id="ARBA00004141"/>
    </source>
</evidence>
<evidence type="ECO:0000256" key="2">
    <source>
        <dbReference type="ARBA" id="ARBA00022448"/>
    </source>
</evidence>
<dbReference type="EMBL" id="CP144059">
    <property type="protein sequence ID" value="WWD20560.1"/>
    <property type="molecule type" value="Genomic_DNA"/>
</dbReference>
<keyword evidence="10" id="KW-1185">Reference proteome</keyword>
<feature type="transmembrane region" description="Helical" evidence="8">
    <location>
        <begin position="382"/>
        <end position="402"/>
    </location>
</feature>
<feature type="transmembrane region" description="Helical" evidence="8">
    <location>
        <begin position="43"/>
        <end position="61"/>
    </location>
</feature>
<organism evidence="9 10">
    <name type="scientific">Kwoniella shandongensis</name>
    <dbReference type="NCBI Taxonomy" id="1734106"/>
    <lineage>
        <taxon>Eukaryota</taxon>
        <taxon>Fungi</taxon>
        <taxon>Dikarya</taxon>
        <taxon>Basidiomycota</taxon>
        <taxon>Agaricomycotina</taxon>
        <taxon>Tremellomycetes</taxon>
        <taxon>Tremellales</taxon>
        <taxon>Cryptococcaceae</taxon>
        <taxon>Kwoniella</taxon>
    </lineage>
</organism>
<protein>
    <recommendedName>
        <fullName evidence="11">Major facilitator superfamily (MFS) profile domain-containing protein</fullName>
    </recommendedName>
</protein>
<accession>A0A5M6C133</accession>
<feature type="compositionally biased region" description="Basic and acidic residues" evidence="7">
    <location>
        <begin position="7"/>
        <end position="25"/>
    </location>
</feature>
<feature type="compositionally biased region" description="Basic and acidic residues" evidence="7">
    <location>
        <begin position="502"/>
        <end position="523"/>
    </location>
</feature>
<evidence type="ECO:0008006" key="11">
    <source>
        <dbReference type="Google" id="ProtNLM"/>
    </source>
</evidence>
<dbReference type="RefSeq" id="XP_031860233.1">
    <property type="nucleotide sequence ID" value="XM_032005514.1"/>
</dbReference>
<evidence type="ECO:0000313" key="9">
    <source>
        <dbReference type="EMBL" id="WWD20560.1"/>
    </source>
</evidence>
<feature type="transmembrane region" description="Helical" evidence="8">
    <location>
        <begin position="447"/>
        <end position="468"/>
    </location>
</feature>
<evidence type="ECO:0000256" key="6">
    <source>
        <dbReference type="ARBA" id="ARBA00037968"/>
    </source>
</evidence>
<dbReference type="KEGG" id="ksn:43589663"/>
<evidence type="ECO:0000256" key="4">
    <source>
        <dbReference type="ARBA" id="ARBA00022989"/>
    </source>
</evidence>
<feature type="transmembrane region" description="Helical" evidence="8">
    <location>
        <begin position="211"/>
        <end position="233"/>
    </location>
</feature>
<keyword evidence="2" id="KW-0813">Transport</keyword>
<dbReference type="GO" id="GO:0016020">
    <property type="term" value="C:membrane"/>
    <property type="evidence" value="ECO:0007669"/>
    <property type="project" value="UniProtKB-SubCell"/>
</dbReference>
<comment type="similarity">
    <text evidence="6">Belongs to the major facilitator superfamily. Allantoate permease family.</text>
</comment>